<dbReference type="PANTHER" id="PTHR36971:SF1">
    <property type="entry name" value="METHYLTRANSFERASE DOMAIN-CONTAINING PROTEIN"/>
    <property type="match status" value="1"/>
</dbReference>
<evidence type="ECO:0000313" key="2">
    <source>
        <dbReference type="EMBL" id="KAK9835270.1"/>
    </source>
</evidence>
<feature type="region of interest" description="Disordered" evidence="1">
    <location>
        <begin position="163"/>
        <end position="183"/>
    </location>
</feature>
<gene>
    <name evidence="2" type="ORF">WJX84_008752</name>
</gene>
<comment type="caution">
    <text evidence="2">The sequence shown here is derived from an EMBL/GenBank/DDBJ whole genome shotgun (WGS) entry which is preliminary data.</text>
</comment>
<accession>A0AAW1RNZ4</accession>
<keyword evidence="3" id="KW-1185">Reference proteome</keyword>
<sequence length="183" mass="19644">MHPSQPKRSAAASLQKGASLVWGIKGLKGARHEDGTVEEGDSDGDESIVTTLPGEPEDDPITDVQQAWEVLRDASCIVGMHPDQAAGAIVEYALRTGKPFAVVPCCVYSCDFPSRHLPDGRLVKQYEDLIEWLVALDPAHIKVADLLIDGSLAFTNKAAAEKSNHAAPQQRSGSCSNPILGFW</sequence>
<feature type="compositionally biased region" description="Acidic residues" evidence="1">
    <location>
        <begin position="36"/>
        <end position="46"/>
    </location>
</feature>
<feature type="compositionally biased region" description="Polar residues" evidence="1">
    <location>
        <begin position="166"/>
        <end position="177"/>
    </location>
</feature>
<reference evidence="2 3" key="1">
    <citation type="journal article" date="2024" name="Nat. Commun.">
        <title>Phylogenomics reveals the evolutionary origins of lichenization in chlorophyte algae.</title>
        <authorList>
            <person name="Puginier C."/>
            <person name="Libourel C."/>
            <person name="Otte J."/>
            <person name="Skaloud P."/>
            <person name="Haon M."/>
            <person name="Grisel S."/>
            <person name="Petersen M."/>
            <person name="Berrin J.G."/>
            <person name="Delaux P.M."/>
            <person name="Dal Grande F."/>
            <person name="Keller J."/>
        </authorList>
    </citation>
    <scope>NUCLEOTIDE SEQUENCE [LARGE SCALE GENOMIC DNA]</scope>
    <source>
        <strain evidence="2 3">SAG 2523</strain>
    </source>
</reference>
<name>A0AAW1RNZ4_9CHLO</name>
<dbReference type="PANTHER" id="PTHR36971">
    <property type="entry name" value="UNNAMED PRODUCT"/>
    <property type="match status" value="1"/>
</dbReference>
<feature type="region of interest" description="Disordered" evidence="1">
    <location>
        <begin position="31"/>
        <end position="59"/>
    </location>
</feature>
<dbReference type="Proteomes" id="UP001485043">
    <property type="component" value="Unassembled WGS sequence"/>
</dbReference>
<organism evidence="2 3">
    <name type="scientific">Apatococcus fuscideae</name>
    <dbReference type="NCBI Taxonomy" id="2026836"/>
    <lineage>
        <taxon>Eukaryota</taxon>
        <taxon>Viridiplantae</taxon>
        <taxon>Chlorophyta</taxon>
        <taxon>core chlorophytes</taxon>
        <taxon>Trebouxiophyceae</taxon>
        <taxon>Chlorellales</taxon>
        <taxon>Chlorellaceae</taxon>
        <taxon>Apatococcus</taxon>
    </lineage>
</organism>
<dbReference type="EMBL" id="JALJOV010002061">
    <property type="protein sequence ID" value="KAK9835270.1"/>
    <property type="molecule type" value="Genomic_DNA"/>
</dbReference>
<protein>
    <submittedName>
        <fullName evidence="2">Uncharacterized protein</fullName>
    </submittedName>
</protein>
<evidence type="ECO:0000313" key="3">
    <source>
        <dbReference type="Proteomes" id="UP001485043"/>
    </source>
</evidence>
<dbReference type="AlphaFoldDB" id="A0AAW1RNZ4"/>
<evidence type="ECO:0000256" key="1">
    <source>
        <dbReference type="SAM" id="MobiDB-lite"/>
    </source>
</evidence>
<proteinExistence type="predicted"/>